<dbReference type="Gene3D" id="3.10.20.30">
    <property type="match status" value="1"/>
</dbReference>
<name>A0A3A1YWA0_9BURK</name>
<sequence>MNTISLKVNGKKYDNVQIEPRTHLGDVLRESLSLTGTHLGCEHGVCGACTVFVDGVPTRSCISLAAACDNAEVVTIEGMNDEVMEALRTAFSQEHGLQCGFCTPGMLASAHDVVMRMPHATEQDIRYAMSGNLCRCTGYVGITKAIQSVIEKRRAEGITEPVNVRTILGPAGAGHAQTQSASAGAAAVPAGMAAEVKRVRAPAGAVKAPDSGKPMTRMQQSFTVDFPRDEVWAFFGRLDQVTTCLPGASLLSEPTATHVEPRLRVKVGPIVADFEGTADVERDDANYKGMIYGSARDTKSPSATRGEVEYVLSEINQGASTRVDVEIGFALTGPLAQFSRSGIVQDIAKRMTDAFAQNLHARLSNGGQSGATANEVTELNAGALVFSVLRNRVTAFFKRLFGGR</sequence>
<dbReference type="InterPro" id="IPR010419">
    <property type="entry name" value="CO_DH_gsu"/>
</dbReference>
<keyword evidence="5" id="KW-0411">Iron-sulfur</keyword>
<dbReference type="OrthoDB" id="9179439at2"/>
<dbReference type="Pfam" id="PF01799">
    <property type="entry name" value="Fer2_2"/>
    <property type="match status" value="1"/>
</dbReference>
<dbReference type="EMBL" id="NQYH01000003">
    <property type="protein sequence ID" value="RIY41569.1"/>
    <property type="molecule type" value="Genomic_DNA"/>
</dbReference>
<dbReference type="Proteomes" id="UP000266206">
    <property type="component" value="Unassembled WGS sequence"/>
</dbReference>
<dbReference type="InterPro" id="IPR012675">
    <property type="entry name" value="Beta-grasp_dom_sf"/>
</dbReference>
<dbReference type="Gene3D" id="3.30.530.20">
    <property type="match status" value="1"/>
</dbReference>
<evidence type="ECO:0000256" key="5">
    <source>
        <dbReference type="ARBA" id="ARBA00023014"/>
    </source>
</evidence>
<keyword evidence="4" id="KW-0408">Iron</keyword>
<dbReference type="InterPro" id="IPR001041">
    <property type="entry name" value="2Fe-2S_ferredoxin-type"/>
</dbReference>
<dbReference type="Pfam" id="PF06240">
    <property type="entry name" value="COXG"/>
    <property type="match status" value="1"/>
</dbReference>
<evidence type="ECO:0000256" key="1">
    <source>
        <dbReference type="ARBA" id="ARBA00022714"/>
    </source>
</evidence>
<comment type="caution">
    <text evidence="7">The sequence shown here is derived from an EMBL/GenBank/DDBJ whole genome shotgun (WGS) entry which is preliminary data.</text>
</comment>
<dbReference type="PANTHER" id="PTHR44379">
    <property type="entry name" value="OXIDOREDUCTASE WITH IRON-SULFUR SUBUNIT"/>
    <property type="match status" value="1"/>
</dbReference>
<proteinExistence type="predicted"/>
<dbReference type="InterPro" id="IPR036884">
    <property type="entry name" value="2Fe-2S-bd_dom_sf"/>
</dbReference>
<dbReference type="GO" id="GO:0046872">
    <property type="term" value="F:metal ion binding"/>
    <property type="evidence" value="ECO:0007669"/>
    <property type="project" value="UniProtKB-KW"/>
</dbReference>
<dbReference type="Pfam" id="PF00111">
    <property type="entry name" value="Fer2"/>
    <property type="match status" value="1"/>
</dbReference>
<dbReference type="SUPFAM" id="SSF47741">
    <property type="entry name" value="CO dehydrogenase ISP C-domain like"/>
    <property type="match status" value="1"/>
</dbReference>
<dbReference type="AlphaFoldDB" id="A0A3A1YWA0"/>
<dbReference type="CDD" id="cd07823">
    <property type="entry name" value="SRPBCC_5"/>
    <property type="match status" value="1"/>
</dbReference>
<organism evidence="7 8">
    <name type="scientific">Neopusillimonas maritima</name>
    <dbReference type="NCBI Taxonomy" id="2026239"/>
    <lineage>
        <taxon>Bacteria</taxon>
        <taxon>Pseudomonadati</taxon>
        <taxon>Pseudomonadota</taxon>
        <taxon>Betaproteobacteria</taxon>
        <taxon>Burkholderiales</taxon>
        <taxon>Alcaligenaceae</taxon>
        <taxon>Neopusillimonas</taxon>
    </lineage>
</organism>
<dbReference type="InterPro" id="IPR023393">
    <property type="entry name" value="START-like_dom_sf"/>
</dbReference>
<dbReference type="RefSeq" id="WP_119515820.1">
    <property type="nucleotide sequence ID" value="NZ_NQYH01000003.1"/>
</dbReference>
<dbReference type="PANTHER" id="PTHR44379:SF8">
    <property type="entry name" value="XANTHINE DEHYDROGENASE IRON-SULFUR-BINDING SUBUNIT XDHC-RELATED"/>
    <property type="match status" value="1"/>
</dbReference>
<evidence type="ECO:0000313" key="8">
    <source>
        <dbReference type="Proteomes" id="UP000266206"/>
    </source>
</evidence>
<dbReference type="FunFam" id="3.10.20.30:FF:000020">
    <property type="entry name" value="Xanthine dehydrogenase iron-sulfur subunit"/>
    <property type="match status" value="1"/>
</dbReference>
<dbReference type="CDD" id="cd00207">
    <property type="entry name" value="fer2"/>
    <property type="match status" value="1"/>
</dbReference>
<reference evidence="7 8" key="1">
    <citation type="submission" date="2017-08" db="EMBL/GenBank/DDBJ databases">
        <title>Pusillimonas indicus sp. nov., a member of the family Alcaligenaceae isolated from surface seawater.</title>
        <authorList>
            <person name="Li J."/>
        </authorList>
    </citation>
    <scope>NUCLEOTIDE SEQUENCE [LARGE SCALE GENOMIC DNA]</scope>
    <source>
        <strain evidence="7 8">L52-1-41</strain>
    </source>
</reference>
<feature type="domain" description="2Fe-2S ferredoxin-type" evidence="6">
    <location>
        <begin position="2"/>
        <end position="79"/>
    </location>
</feature>
<protein>
    <submittedName>
        <fullName evidence="7">Carbon monoxide dehydrogenase</fullName>
    </submittedName>
</protein>
<evidence type="ECO:0000256" key="2">
    <source>
        <dbReference type="ARBA" id="ARBA00022723"/>
    </source>
</evidence>
<evidence type="ECO:0000259" key="6">
    <source>
        <dbReference type="PROSITE" id="PS51085"/>
    </source>
</evidence>
<keyword evidence="3" id="KW-0560">Oxidoreductase</keyword>
<dbReference type="InterPro" id="IPR051452">
    <property type="entry name" value="Diverse_Oxidoreductases"/>
</dbReference>
<gene>
    <name evidence="7" type="ORF">CJP73_06235</name>
</gene>
<evidence type="ECO:0000313" key="7">
    <source>
        <dbReference type="EMBL" id="RIY41569.1"/>
    </source>
</evidence>
<dbReference type="GO" id="GO:0016491">
    <property type="term" value="F:oxidoreductase activity"/>
    <property type="evidence" value="ECO:0007669"/>
    <property type="project" value="UniProtKB-KW"/>
</dbReference>
<dbReference type="SUPFAM" id="SSF54292">
    <property type="entry name" value="2Fe-2S ferredoxin-like"/>
    <property type="match status" value="1"/>
</dbReference>
<keyword evidence="1" id="KW-0001">2Fe-2S</keyword>
<dbReference type="PROSITE" id="PS00197">
    <property type="entry name" value="2FE2S_FER_1"/>
    <property type="match status" value="1"/>
</dbReference>
<dbReference type="Gene3D" id="1.10.150.120">
    <property type="entry name" value="[2Fe-2S]-binding domain"/>
    <property type="match status" value="1"/>
</dbReference>
<dbReference type="InterPro" id="IPR036010">
    <property type="entry name" value="2Fe-2S_ferredoxin-like_sf"/>
</dbReference>
<dbReference type="PROSITE" id="PS51085">
    <property type="entry name" value="2FE2S_FER_2"/>
    <property type="match status" value="1"/>
</dbReference>
<dbReference type="SUPFAM" id="SSF55961">
    <property type="entry name" value="Bet v1-like"/>
    <property type="match status" value="1"/>
</dbReference>
<dbReference type="InterPro" id="IPR002888">
    <property type="entry name" value="2Fe-2S-bd"/>
</dbReference>
<evidence type="ECO:0000256" key="4">
    <source>
        <dbReference type="ARBA" id="ARBA00023004"/>
    </source>
</evidence>
<keyword evidence="2" id="KW-0479">Metal-binding</keyword>
<dbReference type="GO" id="GO:0051537">
    <property type="term" value="F:2 iron, 2 sulfur cluster binding"/>
    <property type="evidence" value="ECO:0007669"/>
    <property type="project" value="UniProtKB-KW"/>
</dbReference>
<accession>A0A3A1YWA0</accession>
<dbReference type="InterPro" id="IPR006058">
    <property type="entry name" value="2Fe2S_fd_BS"/>
</dbReference>
<evidence type="ECO:0000256" key="3">
    <source>
        <dbReference type="ARBA" id="ARBA00023002"/>
    </source>
</evidence>